<dbReference type="VEuPathDB" id="TriTrypDB:TCDM_07564"/>
<feature type="region of interest" description="Disordered" evidence="1">
    <location>
        <begin position="163"/>
        <end position="295"/>
    </location>
</feature>
<accession>V5BED7</accession>
<comment type="caution">
    <text evidence="4">The sequence shown here is derived from an EMBL/GenBank/DDBJ whole genome shotgun (WGS) entry which is preliminary data.</text>
</comment>
<evidence type="ECO:0000256" key="3">
    <source>
        <dbReference type="SAM" id="SignalP"/>
    </source>
</evidence>
<keyword evidence="2" id="KW-1133">Transmembrane helix</keyword>
<evidence type="ECO:0000256" key="1">
    <source>
        <dbReference type="SAM" id="MobiDB-lite"/>
    </source>
</evidence>
<feature type="chain" id="PRO_5004731391" evidence="3">
    <location>
        <begin position="28"/>
        <end position="332"/>
    </location>
</feature>
<keyword evidence="2" id="KW-0812">Transmembrane</keyword>
<dbReference type="Proteomes" id="UP000017861">
    <property type="component" value="Unassembled WGS sequence"/>
</dbReference>
<keyword evidence="3" id="KW-0732">Signal</keyword>
<dbReference type="OrthoDB" id="10666579at2759"/>
<dbReference type="AlphaFoldDB" id="V5BED7"/>
<feature type="compositionally biased region" description="Basic and acidic residues" evidence="1">
    <location>
        <begin position="179"/>
        <end position="190"/>
    </location>
</feature>
<feature type="compositionally biased region" description="Basic and acidic residues" evidence="1">
    <location>
        <begin position="282"/>
        <end position="295"/>
    </location>
</feature>
<gene>
    <name evidence="4" type="ORF">TCDM_07564</name>
</gene>
<evidence type="ECO:0000313" key="5">
    <source>
        <dbReference type="Proteomes" id="UP000017861"/>
    </source>
</evidence>
<organism evidence="4 5">
    <name type="scientific">Trypanosoma cruzi Dm28c</name>
    <dbReference type="NCBI Taxonomy" id="1416333"/>
    <lineage>
        <taxon>Eukaryota</taxon>
        <taxon>Discoba</taxon>
        <taxon>Euglenozoa</taxon>
        <taxon>Kinetoplastea</taxon>
        <taxon>Metakinetoplastina</taxon>
        <taxon>Trypanosomatida</taxon>
        <taxon>Trypanosomatidae</taxon>
        <taxon>Trypanosoma</taxon>
        <taxon>Schizotrypanum</taxon>
    </lineage>
</organism>
<keyword evidence="2" id="KW-0472">Membrane</keyword>
<dbReference type="EMBL" id="AYLP01000091">
    <property type="protein sequence ID" value="ESS64417.1"/>
    <property type="molecule type" value="Genomic_DNA"/>
</dbReference>
<name>V5BED7_TRYCR</name>
<feature type="compositionally biased region" description="Acidic residues" evidence="1">
    <location>
        <begin position="269"/>
        <end position="281"/>
    </location>
</feature>
<feature type="transmembrane region" description="Helical" evidence="2">
    <location>
        <begin position="308"/>
        <end position="331"/>
    </location>
</feature>
<sequence>MMTMVTVRRRAVCAVLFLALLCCCCSSVCVTAAGSAGHVSGDAGTVVVPVDVSCAPSDGSLSYRVRGGVWAWKKCSAAGAEARYENYTFSGFDVRMHGRDGELGTVCHVANAVYTSNNCAASCATKGEGATVAFTMNVTTHKYAGLYELWWRQYSSDGTIPALARSSDADQTGICHPPPSREGRDERKSCEVTAPQVSAEPSRQNEGARQSAAADAPRTVYQGPASNTETNTATNMSETIPKGTDNTEKHSLEEDGVSGGGKEAFVPLTEEENSENDADDVEEKRSMDDVDGKTNVHDADEVDGSDIIAVWVHTPLLLLLLLLTALVSATVR</sequence>
<protein>
    <submittedName>
        <fullName evidence="4">Mucin-like glycoprotein</fullName>
    </submittedName>
</protein>
<feature type="compositionally biased region" description="Polar residues" evidence="1">
    <location>
        <begin position="195"/>
        <end position="208"/>
    </location>
</feature>
<feature type="compositionally biased region" description="Polar residues" evidence="1">
    <location>
        <begin position="224"/>
        <end position="238"/>
    </location>
</feature>
<evidence type="ECO:0000313" key="4">
    <source>
        <dbReference type="EMBL" id="ESS64417.1"/>
    </source>
</evidence>
<feature type="signal peptide" evidence="3">
    <location>
        <begin position="1"/>
        <end position="27"/>
    </location>
</feature>
<evidence type="ECO:0000256" key="2">
    <source>
        <dbReference type="SAM" id="Phobius"/>
    </source>
</evidence>
<proteinExistence type="predicted"/>
<reference evidence="4 5" key="1">
    <citation type="journal article" date="2014" name="Genome Announc.">
        <title>Trypanosoma cruzi Clone Dm28c Draft Genome Sequence.</title>
        <authorList>
            <person name="Grisard E.C."/>
            <person name="Teixeira S.M."/>
            <person name="de Almeida L.G."/>
            <person name="Stoco P.H."/>
            <person name="Gerber A.L."/>
            <person name="Talavera-Lopez C."/>
            <person name="Lima O.C."/>
            <person name="Andersson B."/>
            <person name="de Vasconcelos A.T."/>
        </authorList>
    </citation>
    <scope>NUCLEOTIDE SEQUENCE [LARGE SCALE GENOMIC DNA]</scope>
    <source>
        <strain evidence="4 5">Dm28c</strain>
    </source>
</reference>